<dbReference type="EMBL" id="KL197712">
    <property type="protein sequence ID" value="KDQ61424.1"/>
    <property type="molecule type" value="Genomic_DNA"/>
</dbReference>
<dbReference type="AlphaFoldDB" id="A0A067Q395"/>
<dbReference type="Proteomes" id="UP000027265">
    <property type="component" value="Unassembled WGS sequence"/>
</dbReference>
<evidence type="ECO:0000313" key="2">
    <source>
        <dbReference type="Proteomes" id="UP000027265"/>
    </source>
</evidence>
<organism evidence="1 2">
    <name type="scientific">Jaapia argillacea MUCL 33604</name>
    <dbReference type="NCBI Taxonomy" id="933084"/>
    <lineage>
        <taxon>Eukaryota</taxon>
        <taxon>Fungi</taxon>
        <taxon>Dikarya</taxon>
        <taxon>Basidiomycota</taxon>
        <taxon>Agaricomycotina</taxon>
        <taxon>Agaricomycetes</taxon>
        <taxon>Agaricomycetidae</taxon>
        <taxon>Jaapiales</taxon>
        <taxon>Jaapiaceae</taxon>
        <taxon>Jaapia</taxon>
    </lineage>
</organism>
<name>A0A067Q395_9AGAM</name>
<gene>
    <name evidence="1" type="ORF">JAAARDRAFT_509568</name>
</gene>
<reference evidence="2" key="1">
    <citation type="journal article" date="2014" name="Proc. Natl. Acad. Sci. U.S.A.">
        <title>Extensive sampling of basidiomycete genomes demonstrates inadequacy of the white-rot/brown-rot paradigm for wood decay fungi.</title>
        <authorList>
            <person name="Riley R."/>
            <person name="Salamov A.A."/>
            <person name="Brown D.W."/>
            <person name="Nagy L.G."/>
            <person name="Floudas D."/>
            <person name="Held B.W."/>
            <person name="Levasseur A."/>
            <person name="Lombard V."/>
            <person name="Morin E."/>
            <person name="Otillar R."/>
            <person name="Lindquist E.A."/>
            <person name="Sun H."/>
            <person name="LaButti K.M."/>
            <person name="Schmutz J."/>
            <person name="Jabbour D."/>
            <person name="Luo H."/>
            <person name="Baker S.E."/>
            <person name="Pisabarro A.G."/>
            <person name="Walton J.D."/>
            <person name="Blanchette R.A."/>
            <person name="Henrissat B."/>
            <person name="Martin F."/>
            <person name="Cullen D."/>
            <person name="Hibbett D.S."/>
            <person name="Grigoriev I.V."/>
        </authorList>
    </citation>
    <scope>NUCLEOTIDE SEQUENCE [LARGE SCALE GENOMIC DNA]</scope>
    <source>
        <strain evidence="2">MUCL 33604</strain>
    </source>
</reference>
<sequence length="182" mass="20106">MEIGFQHQAQGKLDACLSTNIRPSVSGALIKSLGHGPDVGRDPATSVTLYPGFSDVGFDVAMIMGSFVVQKLYHVVGSPERLKPRRYVVLIFDVSSANLSLHRLTYAGNVHKSTQLHSRISDYDLPPIQSYPTTTVKSQSDGGDKYTLSSPKPWWYRAPPRRIFQGASRLRDTCVPFPLDVT</sequence>
<protein>
    <submittedName>
        <fullName evidence="1">Uncharacterized protein</fullName>
    </submittedName>
</protein>
<dbReference type="InParanoid" id="A0A067Q395"/>
<proteinExistence type="predicted"/>
<dbReference type="HOGENOM" id="CLU_1482192_0_0_1"/>
<keyword evidence="2" id="KW-1185">Reference proteome</keyword>
<evidence type="ECO:0000313" key="1">
    <source>
        <dbReference type="EMBL" id="KDQ61424.1"/>
    </source>
</evidence>
<accession>A0A067Q395</accession>